<feature type="domain" description="Methyltransferase" evidence="1">
    <location>
        <begin position="49"/>
        <end position="159"/>
    </location>
</feature>
<dbReference type="Pfam" id="PF13847">
    <property type="entry name" value="Methyltransf_31"/>
    <property type="match status" value="1"/>
</dbReference>
<protein>
    <submittedName>
        <fullName evidence="2">SAM-dependent methyltransferase</fullName>
        <ecNumber evidence="2">2.1.1.-</ecNumber>
    </submittedName>
</protein>
<organism evidence="2 3">
    <name type="scientific">Corticicoccus populi</name>
    <dbReference type="NCBI Taxonomy" id="1812821"/>
    <lineage>
        <taxon>Bacteria</taxon>
        <taxon>Bacillati</taxon>
        <taxon>Bacillota</taxon>
        <taxon>Bacilli</taxon>
        <taxon>Bacillales</taxon>
        <taxon>Staphylococcaceae</taxon>
        <taxon>Corticicoccus</taxon>
    </lineage>
</organism>
<accession>A0ABW5WVC7</accession>
<evidence type="ECO:0000313" key="2">
    <source>
        <dbReference type="EMBL" id="MFD2830761.1"/>
    </source>
</evidence>
<keyword evidence="2" id="KW-0489">Methyltransferase</keyword>
<dbReference type="EMBL" id="JBHUOQ010000004">
    <property type="protein sequence ID" value="MFD2830761.1"/>
    <property type="molecule type" value="Genomic_DNA"/>
</dbReference>
<dbReference type="PANTHER" id="PTHR43667">
    <property type="entry name" value="CYCLOPROPANE-FATTY-ACYL-PHOSPHOLIPID SYNTHASE"/>
    <property type="match status" value="1"/>
</dbReference>
<dbReference type="Gene3D" id="3.40.50.150">
    <property type="entry name" value="Vaccinia Virus protein VP39"/>
    <property type="match status" value="1"/>
</dbReference>
<dbReference type="GO" id="GO:0008168">
    <property type="term" value="F:methyltransferase activity"/>
    <property type="evidence" value="ECO:0007669"/>
    <property type="project" value="UniProtKB-KW"/>
</dbReference>
<reference evidence="3" key="1">
    <citation type="journal article" date="2019" name="Int. J. Syst. Evol. Microbiol.">
        <title>The Global Catalogue of Microorganisms (GCM) 10K type strain sequencing project: providing services to taxonomists for standard genome sequencing and annotation.</title>
        <authorList>
            <consortium name="The Broad Institute Genomics Platform"/>
            <consortium name="The Broad Institute Genome Sequencing Center for Infectious Disease"/>
            <person name="Wu L."/>
            <person name="Ma J."/>
        </authorList>
    </citation>
    <scope>NUCLEOTIDE SEQUENCE [LARGE SCALE GENOMIC DNA]</scope>
    <source>
        <strain evidence="3">KCTC 33575</strain>
    </source>
</reference>
<dbReference type="RefSeq" id="WP_377774109.1">
    <property type="nucleotide sequence ID" value="NZ_JBHUOQ010000004.1"/>
</dbReference>
<sequence length="242" mass="27656">MRKEIKDIRENEKIYHETFYEKETIYEQGSWLSQPAKNVMEALKCVDITKEINVLDLGCGTGRHSIVISEMLKPGSAVDCVDILDSAVEILLKNAEKFGVEEKINGIVQEIDDFFIKKQRKYDFIVAVSALEHVRDENTFDEVLTALKNHLTEAGVICLIINSGIIEKDKYTGEALLPQFEINMTTDMLLDKLRSTFKEEELIKEEIKHLNYEILRGNRAVNLTTNAVTYVVKHSKKTMQGV</sequence>
<gene>
    <name evidence="2" type="ORF">ACFSX4_09850</name>
</gene>
<dbReference type="SUPFAM" id="SSF53335">
    <property type="entry name" value="S-adenosyl-L-methionine-dependent methyltransferases"/>
    <property type="match status" value="1"/>
</dbReference>
<dbReference type="EC" id="2.1.1.-" evidence="2"/>
<dbReference type="PANTHER" id="PTHR43667:SF2">
    <property type="entry name" value="FATTY ACID C-METHYL TRANSFERASE"/>
    <property type="match status" value="1"/>
</dbReference>
<proteinExistence type="predicted"/>
<comment type="caution">
    <text evidence="2">The sequence shown here is derived from an EMBL/GenBank/DDBJ whole genome shotgun (WGS) entry which is preliminary data.</text>
</comment>
<dbReference type="InterPro" id="IPR029063">
    <property type="entry name" value="SAM-dependent_MTases_sf"/>
</dbReference>
<keyword evidence="2" id="KW-0808">Transferase</keyword>
<name>A0ABW5WVC7_9STAP</name>
<evidence type="ECO:0000313" key="3">
    <source>
        <dbReference type="Proteomes" id="UP001597519"/>
    </source>
</evidence>
<keyword evidence="3" id="KW-1185">Reference proteome</keyword>
<dbReference type="CDD" id="cd02440">
    <property type="entry name" value="AdoMet_MTases"/>
    <property type="match status" value="1"/>
</dbReference>
<dbReference type="InterPro" id="IPR025714">
    <property type="entry name" value="Methyltranfer_dom"/>
</dbReference>
<dbReference type="Proteomes" id="UP001597519">
    <property type="component" value="Unassembled WGS sequence"/>
</dbReference>
<dbReference type="InterPro" id="IPR050723">
    <property type="entry name" value="CFA/CMAS"/>
</dbReference>
<evidence type="ECO:0000259" key="1">
    <source>
        <dbReference type="Pfam" id="PF13847"/>
    </source>
</evidence>
<dbReference type="GO" id="GO:0032259">
    <property type="term" value="P:methylation"/>
    <property type="evidence" value="ECO:0007669"/>
    <property type="project" value="UniProtKB-KW"/>
</dbReference>